<keyword evidence="2 3" id="KW-0802">TPR repeat</keyword>
<evidence type="ECO:0000256" key="3">
    <source>
        <dbReference type="PROSITE-ProRule" id="PRU00339"/>
    </source>
</evidence>
<dbReference type="PANTHER" id="PTHR45641">
    <property type="entry name" value="TETRATRICOPEPTIDE REPEAT PROTEIN (AFU_ORTHOLOGUE AFUA_6G03870)"/>
    <property type="match status" value="1"/>
</dbReference>
<dbReference type="AlphaFoldDB" id="A0A0R2P2B4"/>
<evidence type="ECO:0000313" key="5">
    <source>
        <dbReference type="Proteomes" id="UP000053349"/>
    </source>
</evidence>
<reference evidence="4 5" key="1">
    <citation type="submission" date="2015-10" db="EMBL/GenBank/DDBJ databases">
        <title>Metagenome-Assembled Genomes uncover a global brackish microbiome.</title>
        <authorList>
            <person name="Hugerth L.W."/>
            <person name="Larsson J."/>
            <person name="Alneberg J."/>
            <person name="Lindh M.V."/>
            <person name="Legrand C."/>
            <person name="Pinhassi J."/>
            <person name="Andersson A.F."/>
        </authorList>
    </citation>
    <scope>NUCLEOTIDE SEQUENCE [LARGE SCALE GENOMIC DNA]</scope>
    <source>
        <strain evidence="4">BACL2 MAG-121001-bin67</strain>
    </source>
</reference>
<organism evidence="4 5">
    <name type="scientific">Actinobacteria bacterium BACL2 MAG-121001-bin67</name>
    <dbReference type="NCBI Taxonomy" id="1655572"/>
    <lineage>
        <taxon>Bacteria</taxon>
        <taxon>Bacillati</taxon>
        <taxon>Actinomycetota</taxon>
        <taxon>Actinomycetes</taxon>
        <taxon>Actinomycetes incertae sedis</taxon>
        <taxon>ac1 cluster</taxon>
    </lineage>
</organism>
<dbReference type="PROSITE" id="PS50005">
    <property type="entry name" value="TPR"/>
    <property type="match status" value="1"/>
</dbReference>
<accession>A0A0R2P2B4</accession>
<dbReference type="SUPFAM" id="SSF48452">
    <property type="entry name" value="TPR-like"/>
    <property type="match status" value="1"/>
</dbReference>
<sequence>MADEHNDDDVNDEIITEEMLWERIPETQGVDRASTYYELSARIYARGQYDEALALAETARDIYSELGSAAPSEGLAQAYSAIGYNLNQLKRMNEAATAMSKAVELLRENKSPMALELACTLGEWWFSSKEYQNTIDCMQECAREHLIDGNELGAATDFHLIGCAYRELKMYDKALEAFFEARKYFKEAKEVIHVARCDQKIAHCYTELSDADSALTAAQKAVDVFTTAHDQRRLTYASFELGKAQVLSG</sequence>
<feature type="non-terminal residue" evidence="4">
    <location>
        <position position="249"/>
    </location>
</feature>
<comment type="caution">
    <text evidence="4">The sequence shown here is derived from an EMBL/GenBank/DDBJ whole genome shotgun (WGS) entry which is preliminary data.</text>
</comment>
<gene>
    <name evidence="4" type="ORF">ABR64_02120</name>
</gene>
<evidence type="ECO:0000256" key="2">
    <source>
        <dbReference type="ARBA" id="ARBA00022803"/>
    </source>
</evidence>
<dbReference type="InterPro" id="IPR019734">
    <property type="entry name" value="TPR_rpt"/>
</dbReference>
<evidence type="ECO:0000256" key="1">
    <source>
        <dbReference type="ARBA" id="ARBA00022737"/>
    </source>
</evidence>
<feature type="repeat" description="TPR" evidence="3">
    <location>
        <begin position="76"/>
        <end position="109"/>
    </location>
</feature>
<name>A0A0R2P2B4_9ACTN</name>
<evidence type="ECO:0008006" key="6">
    <source>
        <dbReference type="Google" id="ProtNLM"/>
    </source>
</evidence>
<evidence type="ECO:0000313" key="4">
    <source>
        <dbReference type="EMBL" id="KRO32196.1"/>
    </source>
</evidence>
<dbReference type="Proteomes" id="UP000053349">
    <property type="component" value="Unassembled WGS sequence"/>
</dbReference>
<dbReference type="SMART" id="SM00028">
    <property type="entry name" value="TPR"/>
    <property type="match status" value="4"/>
</dbReference>
<dbReference type="EMBL" id="LIAW01000132">
    <property type="protein sequence ID" value="KRO32196.1"/>
    <property type="molecule type" value="Genomic_DNA"/>
</dbReference>
<protein>
    <recommendedName>
        <fullName evidence="6">MalT-like TPR region domain-containing protein</fullName>
    </recommendedName>
</protein>
<dbReference type="Gene3D" id="1.25.40.10">
    <property type="entry name" value="Tetratricopeptide repeat domain"/>
    <property type="match status" value="2"/>
</dbReference>
<keyword evidence="1" id="KW-0677">Repeat</keyword>
<dbReference type="InterPro" id="IPR011990">
    <property type="entry name" value="TPR-like_helical_dom_sf"/>
</dbReference>
<proteinExistence type="predicted"/>